<keyword evidence="3" id="KW-0731">Sigma factor</keyword>
<keyword evidence="2" id="KW-0805">Transcription regulation</keyword>
<dbReference type="GO" id="GO:0006352">
    <property type="term" value="P:DNA-templated transcription initiation"/>
    <property type="evidence" value="ECO:0007669"/>
    <property type="project" value="InterPro"/>
</dbReference>
<feature type="non-terminal residue" evidence="7">
    <location>
        <position position="1"/>
    </location>
</feature>
<dbReference type="PANTHER" id="PTHR30603">
    <property type="entry name" value="RNA POLYMERASE SIGMA FACTOR RPO"/>
    <property type="match status" value="1"/>
</dbReference>
<dbReference type="InterPro" id="IPR036388">
    <property type="entry name" value="WH-like_DNA-bd_sf"/>
</dbReference>
<dbReference type="PANTHER" id="PTHR30603:SF47">
    <property type="entry name" value="RNA POLYMERASE SIGMA FACTOR SIGD, CHLOROPLASTIC"/>
    <property type="match status" value="1"/>
</dbReference>
<evidence type="ECO:0000313" key="8">
    <source>
        <dbReference type="Proteomes" id="UP001054857"/>
    </source>
</evidence>
<reference evidence="7 8" key="1">
    <citation type="journal article" date="2021" name="Sci. Rep.">
        <title>Genome sequencing of the multicellular alga Astrephomene provides insights into convergent evolution of germ-soma differentiation.</title>
        <authorList>
            <person name="Yamashita S."/>
            <person name="Yamamoto K."/>
            <person name="Matsuzaki R."/>
            <person name="Suzuki S."/>
            <person name="Yamaguchi H."/>
            <person name="Hirooka S."/>
            <person name="Minakuchi Y."/>
            <person name="Miyagishima S."/>
            <person name="Kawachi M."/>
            <person name="Toyoda A."/>
            <person name="Nozaki H."/>
        </authorList>
    </citation>
    <scope>NUCLEOTIDE SEQUENCE [LARGE SCALE GENOMIC DNA]</scope>
    <source>
        <strain evidence="7 8">NIES-4017</strain>
    </source>
</reference>
<dbReference type="EMBL" id="BMAR01000001">
    <property type="protein sequence ID" value="GFR40806.1"/>
    <property type="molecule type" value="Genomic_DNA"/>
</dbReference>
<dbReference type="AlphaFoldDB" id="A0AAD3HHI7"/>
<evidence type="ECO:0000259" key="6">
    <source>
        <dbReference type="Pfam" id="PF04542"/>
    </source>
</evidence>
<feature type="non-terminal residue" evidence="7">
    <location>
        <position position="190"/>
    </location>
</feature>
<dbReference type="InterPro" id="IPR050239">
    <property type="entry name" value="Sigma-70_RNA_pol_init_factors"/>
</dbReference>
<sequence length="190" mass="20627">SGAGNVAFEDMVSAGMEGLMHALRKFRPEAGFRLSTYATWWIRQYIARFVKSQMAVFNLPVSVREAIERLNRIRAGLRARQGGVEPSPEQLAEAAGLSVGRVGELQAAERHCRGARSLEAPLDEEGGSRVDLLMQDAEEGGYLEGASQLLVDSEEHFALASDLAAAVEGVLGSLEPRDADILRERYGLKG</sequence>
<keyword evidence="4" id="KW-0238">DNA-binding</keyword>
<dbReference type="InterPro" id="IPR000943">
    <property type="entry name" value="RNA_pol_sigma70"/>
</dbReference>
<dbReference type="Pfam" id="PF04542">
    <property type="entry name" value="Sigma70_r2"/>
    <property type="match status" value="1"/>
</dbReference>
<dbReference type="Gene3D" id="1.20.120.1810">
    <property type="match status" value="1"/>
</dbReference>
<feature type="domain" description="RNA polymerase sigma-70 region 2" evidence="6">
    <location>
        <begin position="6"/>
        <end position="53"/>
    </location>
</feature>
<organism evidence="7 8">
    <name type="scientific">Astrephomene gubernaculifera</name>
    <dbReference type="NCBI Taxonomy" id="47775"/>
    <lineage>
        <taxon>Eukaryota</taxon>
        <taxon>Viridiplantae</taxon>
        <taxon>Chlorophyta</taxon>
        <taxon>core chlorophytes</taxon>
        <taxon>Chlorophyceae</taxon>
        <taxon>CS clade</taxon>
        <taxon>Chlamydomonadales</taxon>
        <taxon>Astrephomenaceae</taxon>
        <taxon>Astrephomene</taxon>
    </lineage>
</organism>
<comment type="similarity">
    <text evidence="1">Belongs to the sigma-70 factor family.</text>
</comment>
<keyword evidence="5" id="KW-0804">Transcription</keyword>
<evidence type="ECO:0000256" key="5">
    <source>
        <dbReference type="ARBA" id="ARBA00023163"/>
    </source>
</evidence>
<dbReference type="InterPro" id="IPR014284">
    <property type="entry name" value="RNA_pol_sigma-70_dom"/>
</dbReference>
<dbReference type="PRINTS" id="PR00046">
    <property type="entry name" value="SIGMA70FCT"/>
</dbReference>
<evidence type="ECO:0000313" key="7">
    <source>
        <dbReference type="EMBL" id="GFR40806.1"/>
    </source>
</evidence>
<dbReference type="GO" id="GO:0016987">
    <property type="term" value="F:sigma factor activity"/>
    <property type="evidence" value="ECO:0007669"/>
    <property type="project" value="UniProtKB-KW"/>
</dbReference>
<evidence type="ECO:0000256" key="3">
    <source>
        <dbReference type="ARBA" id="ARBA00023082"/>
    </source>
</evidence>
<dbReference type="InterPro" id="IPR013324">
    <property type="entry name" value="RNA_pol_sigma_r3/r4-like"/>
</dbReference>
<dbReference type="Proteomes" id="UP001054857">
    <property type="component" value="Unassembled WGS sequence"/>
</dbReference>
<protein>
    <recommendedName>
        <fullName evidence="6">RNA polymerase sigma-70 region 2 domain-containing protein</fullName>
    </recommendedName>
</protein>
<proteinExistence type="inferred from homology"/>
<evidence type="ECO:0000256" key="2">
    <source>
        <dbReference type="ARBA" id="ARBA00023015"/>
    </source>
</evidence>
<dbReference type="Gene3D" id="1.10.10.10">
    <property type="entry name" value="Winged helix-like DNA-binding domain superfamily/Winged helix DNA-binding domain"/>
    <property type="match status" value="1"/>
</dbReference>
<dbReference type="InterPro" id="IPR007627">
    <property type="entry name" value="RNA_pol_sigma70_r2"/>
</dbReference>
<evidence type="ECO:0000256" key="1">
    <source>
        <dbReference type="ARBA" id="ARBA00007788"/>
    </source>
</evidence>
<comment type="caution">
    <text evidence="7">The sequence shown here is derived from an EMBL/GenBank/DDBJ whole genome shotgun (WGS) entry which is preliminary data.</text>
</comment>
<dbReference type="NCBIfam" id="TIGR02937">
    <property type="entry name" value="sigma70-ECF"/>
    <property type="match status" value="1"/>
</dbReference>
<name>A0AAD3HHI7_9CHLO</name>
<dbReference type="SUPFAM" id="SSF88659">
    <property type="entry name" value="Sigma3 and sigma4 domains of RNA polymerase sigma factors"/>
    <property type="match status" value="1"/>
</dbReference>
<dbReference type="GO" id="GO:0003677">
    <property type="term" value="F:DNA binding"/>
    <property type="evidence" value="ECO:0007669"/>
    <property type="project" value="UniProtKB-KW"/>
</dbReference>
<dbReference type="SUPFAM" id="SSF88946">
    <property type="entry name" value="Sigma2 domain of RNA polymerase sigma factors"/>
    <property type="match status" value="1"/>
</dbReference>
<accession>A0AAD3HHI7</accession>
<keyword evidence="8" id="KW-1185">Reference proteome</keyword>
<gene>
    <name evidence="7" type="ORF">Agub_g1425</name>
</gene>
<evidence type="ECO:0000256" key="4">
    <source>
        <dbReference type="ARBA" id="ARBA00023125"/>
    </source>
</evidence>
<dbReference type="InterPro" id="IPR013325">
    <property type="entry name" value="RNA_pol_sigma_r2"/>
</dbReference>